<name>A0A1J9P379_9EURO</name>
<accession>A0A1J9P379</accession>
<dbReference type="OrthoDB" id="4210086at2759"/>
<comment type="caution">
    <text evidence="1">The sequence shown here is derived from an EMBL/GenBank/DDBJ whole genome shotgun (WGS) entry which is preliminary data.</text>
</comment>
<organism evidence="1 2">
    <name type="scientific">Emergomyces pasteurianus Ep9510</name>
    <dbReference type="NCBI Taxonomy" id="1447872"/>
    <lineage>
        <taxon>Eukaryota</taxon>
        <taxon>Fungi</taxon>
        <taxon>Dikarya</taxon>
        <taxon>Ascomycota</taxon>
        <taxon>Pezizomycotina</taxon>
        <taxon>Eurotiomycetes</taxon>
        <taxon>Eurotiomycetidae</taxon>
        <taxon>Onygenales</taxon>
        <taxon>Ajellomycetaceae</taxon>
        <taxon>Emergomyces</taxon>
    </lineage>
</organism>
<protein>
    <submittedName>
        <fullName evidence="1">Uncharacterized protein</fullName>
    </submittedName>
</protein>
<sequence length="86" mass="9910">MKSRKDSDRVKKYDGQNSYLNCLQTLKNLEKCSTEANLNLNANKSTEALTIRPHQITNITIDPDVIKNTVMDDKLFMLSYSEQKEN</sequence>
<proteinExistence type="predicted"/>
<gene>
    <name evidence="1" type="ORF">AJ78_08622</name>
</gene>
<evidence type="ECO:0000313" key="1">
    <source>
        <dbReference type="EMBL" id="OJD10322.1"/>
    </source>
</evidence>
<evidence type="ECO:0000313" key="2">
    <source>
        <dbReference type="Proteomes" id="UP000182235"/>
    </source>
</evidence>
<keyword evidence="2" id="KW-1185">Reference proteome</keyword>
<dbReference type="AlphaFoldDB" id="A0A1J9P379"/>
<dbReference type="VEuPathDB" id="FungiDB:AJ78_08622"/>
<dbReference type="EMBL" id="LGRN01000848">
    <property type="protein sequence ID" value="OJD10322.1"/>
    <property type="molecule type" value="Genomic_DNA"/>
</dbReference>
<dbReference type="Proteomes" id="UP000182235">
    <property type="component" value="Unassembled WGS sequence"/>
</dbReference>
<reference evidence="1 2" key="1">
    <citation type="submission" date="2015-07" db="EMBL/GenBank/DDBJ databases">
        <title>Emmonsia species relationships and genome sequence.</title>
        <authorList>
            <consortium name="The Broad Institute Genomics Platform"/>
            <person name="Cuomo C.A."/>
            <person name="Munoz J.F."/>
            <person name="Imamovic A."/>
            <person name="Priest M.E."/>
            <person name="Young S."/>
            <person name="Clay O.K."/>
            <person name="McEwen J.G."/>
        </authorList>
    </citation>
    <scope>NUCLEOTIDE SEQUENCE [LARGE SCALE GENOMIC DNA]</scope>
    <source>
        <strain evidence="1 2">UAMH 9510</strain>
    </source>
</reference>